<accession>A0AB35T060</accession>
<dbReference type="Proteomes" id="UP001281130">
    <property type="component" value="Unassembled WGS sequence"/>
</dbReference>
<dbReference type="PROSITE" id="PS51186">
    <property type="entry name" value="GNAT"/>
    <property type="match status" value="1"/>
</dbReference>
<dbReference type="GO" id="GO:0016747">
    <property type="term" value="F:acyltransferase activity, transferring groups other than amino-acyl groups"/>
    <property type="evidence" value="ECO:0007669"/>
    <property type="project" value="InterPro"/>
</dbReference>
<dbReference type="RefSeq" id="WP_051589270.1">
    <property type="nucleotide sequence ID" value="NZ_CP007514.1"/>
</dbReference>
<dbReference type="AlphaFoldDB" id="A0AB35T060"/>
<dbReference type="EMBL" id="JAWXXX010000001">
    <property type="protein sequence ID" value="MDX5893229.1"/>
    <property type="molecule type" value="Genomic_DNA"/>
</dbReference>
<dbReference type="PANTHER" id="PTHR43792:SF1">
    <property type="entry name" value="N-ACETYLTRANSFERASE DOMAIN-CONTAINING PROTEIN"/>
    <property type="match status" value="1"/>
</dbReference>
<gene>
    <name evidence="2" type="ORF">SIL72_04215</name>
</gene>
<evidence type="ECO:0000259" key="1">
    <source>
        <dbReference type="PROSITE" id="PS51186"/>
    </source>
</evidence>
<dbReference type="SUPFAM" id="SSF55729">
    <property type="entry name" value="Acyl-CoA N-acyltransferases (Nat)"/>
    <property type="match status" value="1"/>
</dbReference>
<protein>
    <submittedName>
        <fullName evidence="2">GNAT family N-acetyltransferase</fullName>
    </submittedName>
</protein>
<dbReference type="InterPro" id="IPR000182">
    <property type="entry name" value="GNAT_dom"/>
</dbReference>
<evidence type="ECO:0000313" key="3">
    <source>
        <dbReference type="Proteomes" id="UP001281130"/>
    </source>
</evidence>
<dbReference type="InterPro" id="IPR016181">
    <property type="entry name" value="Acyl_CoA_acyltransferase"/>
</dbReference>
<proteinExistence type="predicted"/>
<organism evidence="2 3">
    <name type="scientific">Rubrobacter radiotolerans</name>
    <name type="common">Arthrobacter radiotolerans</name>
    <dbReference type="NCBI Taxonomy" id="42256"/>
    <lineage>
        <taxon>Bacteria</taxon>
        <taxon>Bacillati</taxon>
        <taxon>Actinomycetota</taxon>
        <taxon>Rubrobacteria</taxon>
        <taxon>Rubrobacterales</taxon>
        <taxon>Rubrobacteraceae</taxon>
        <taxon>Rubrobacter</taxon>
    </lineage>
</organism>
<reference evidence="2" key="1">
    <citation type="submission" date="2023-11" db="EMBL/GenBank/DDBJ databases">
        <title>MicrobeMod: A computational toolkit for identifying prokaryotic methylation and restriction-modification with nanopore sequencing.</title>
        <authorList>
            <person name="Crits-Christoph A."/>
            <person name="Kang S.C."/>
            <person name="Lee H."/>
            <person name="Ostrov N."/>
        </authorList>
    </citation>
    <scope>NUCLEOTIDE SEQUENCE</scope>
    <source>
        <strain evidence="2">ATCC 51242</strain>
    </source>
</reference>
<name>A0AB35T060_RUBRA</name>
<sequence>MVSPARSPALETARLALLPLGRRDLPQALALFREPFVRRYLFDDEIVSRERAGDLLDRSERDFRERGCGLWSVALKGTGEAVGFCGLLFPEEPEGSGEDPDPPEVVFALTERHTGKGYATEAARAVLGHGFGACGLPRVAASVDNPNVASQAVLERLGFVLRRRDEARGLLFYGLSREEFEAGPAGRPSAGRG</sequence>
<dbReference type="Pfam" id="PF13302">
    <property type="entry name" value="Acetyltransf_3"/>
    <property type="match status" value="1"/>
</dbReference>
<dbReference type="PANTHER" id="PTHR43792">
    <property type="entry name" value="GNAT FAMILY, PUTATIVE (AFU_ORTHOLOGUE AFUA_3G00765)-RELATED-RELATED"/>
    <property type="match status" value="1"/>
</dbReference>
<dbReference type="Gene3D" id="3.40.630.30">
    <property type="match status" value="1"/>
</dbReference>
<evidence type="ECO:0000313" key="2">
    <source>
        <dbReference type="EMBL" id="MDX5893229.1"/>
    </source>
</evidence>
<dbReference type="InterPro" id="IPR051531">
    <property type="entry name" value="N-acetyltransferase"/>
</dbReference>
<comment type="caution">
    <text evidence="2">The sequence shown here is derived from an EMBL/GenBank/DDBJ whole genome shotgun (WGS) entry which is preliminary data.</text>
</comment>
<feature type="domain" description="N-acetyltransferase" evidence="1">
    <location>
        <begin position="15"/>
        <end position="178"/>
    </location>
</feature>